<feature type="region of interest" description="Disordered" evidence="9">
    <location>
        <begin position="1"/>
        <end position="22"/>
    </location>
</feature>
<evidence type="ECO:0000259" key="11">
    <source>
        <dbReference type="PROSITE" id="PS50112"/>
    </source>
</evidence>
<evidence type="ECO:0000259" key="10">
    <source>
        <dbReference type="PROSITE" id="PS50109"/>
    </source>
</evidence>
<dbReference type="Pfam" id="PF13426">
    <property type="entry name" value="PAS_9"/>
    <property type="match status" value="1"/>
</dbReference>
<dbReference type="PRINTS" id="PR00344">
    <property type="entry name" value="BCTRLSENSOR"/>
</dbReference>
<protein>
    <recommendedName>
        <fullName evidence="2">histidine kinase</fullName>
        <ecNumber evidence="2">2.7.13.3</ecNumber>
    </recommendedName>
</protein>
<evidence type="ECO:0000256" key="5">
    <source>
        <dbReference type="ARBA" id="ARBA00022741"/>
    </source>
</evidence>
<evidence type="ECO:0000256" key="1">
    <source>
        <dbReference type="ARBA" id="ARBA00000085"/>
    </source>
</evidence>
<dbReference type="PANTHER" id="PTHR43065:SF10">
    <property type="entry name" value="PEROXIDE STRESS-ACTIVATED HISTIDINE KINASE MAK3"/>
    <property type="match status" value="1"/>
</dbReference>
<dbReference type="Proteomes" id="UP000319576">
    <property type="component" value="Chromosome"/>
</dbReference>
<gene>
    <name evidence="13" type="primary">kinE</name>
    <name evidence="13" type="ORF">ETAA1_06070</name>
</gene>
<dbReference type="SMART" id="SM00091">
    <property type="entry name" value="PAS"/>
    <property type="match status" value="2"/>
</dbReference>
<dbReference type="InterPro" id="IPR001610">
    <property type="entry name" value="PAC"/>
</dbReference>
<dbReference type="CDD" id="cd00082">
    <property type="entry name" value="HisKA"/>
    <property type="match status" value="1"/>
</dbReference>
<evidence type="ECO:0000259" key="12">
    <source>
        <dbReference type="PROSITE" id="PS50113"/>
    </source>
</evidence>
<dbReference type="EC" id="2.7.13.3" evidence="2"/>
<dbReference type="InterPro" id="IPR035965">
    <property type="entry name" value="PAS-like_dom_sf"/>
</dbReference>
<feature type="domain" description="PAS" evidence="11">
    <location>
        <begin position="33"/>
        <end position="85"/>
    </location>
</feature>
<evidence type="ECO:0000256" key="2">
    <source>
        <dbReference type="ARBA" id="ARBA00012438"/>
    </source>
</evidence>
<dbReference type="GO" id="GO:0000155">
    <property type="term" value="F:phosphorelay sensor kinase activity"/>
    <property type="evidence" value="ECO:0007669"/>
    <property type="project" value="InterPro"/>
</dbReference>
<keyword evidence="8" id="KW-0902">Two-component regulatory system</keyword>
<evidence type="ECO:0000256" key="4">
    <source>
        <dbReference type="ARBA" id="ARBA00022679"/>
    </source>
</evidence>
<accession>A0A517XMH8</accession>
<dbReference type="InterPro" id="IPR036097">
    <property type="entry name" value="HisK_dim/P_sf"/>
</dbReference>
<evidence type="ECO:0000256" key="6">
    <source>
        <dbReference type="ARBA" id="ARBA00022777"/>
    </source>
</evidence>
<dbReference type="PROSITE" id="PS50109">
    <property type="entry name" value="HIS_KIN"/>
    <property type="match status" value="1"/>
</dbReference>
<dbReference type="InterPro" id="IPR000700">
    <property type="entry name" value="PAS-assoc_C"/>
</dbReference>
<evidence type="ECO:0000313" key="14">
    <source>
        <dbReference type="Proteomes" id="UP000319576"/>
    </source>
</evidence>
<evidence type="ECO:0000256" key="8">
    <source>
        <dbReference type="ARBA" id="ARBA00023012"/>
    </source>
</evidence>
<dbReference type="EMBL" id="CP036273">
    <property type="protein sequence ID" value="QDU18714.1"/>
    <property type="molecule type" value="Genomic_DNA"/>
</dbReference>
<feature type="domain" description="Histidine kinase" evidence="10">
    <location>
        <begin position="332"/>
        <end position="546"/>
    </location>
</feature>
<reference evidence="13 14" key="1">
    <citation type="submission" date="2019-02" db="EMBL/GenBank/DDBJ databases">
        <title>Deep-cultivation of Planctomycetes and their phenomic and genomic characterization uncovers novel biology.</title>
        <authorList>
            <person name="Wiegand S."/>
            <person name="Jogler M."/>
            <person name="Boedeker C."/>
            <person name="Pinto D."/>
            <person name="Vollmers J."/>
            <person name="Rivas-Marin E."/>
            <person name="Kohn T."/>
            <person name="Peeters S.H."/>
            <person name="Heuer A."/>
            <person name="Rast P."/>
            <person name="Oberbeckmann S."/>
            <person name="Bunk B."/>
            <person name="Jeske O."/>
            <person name="Meyerdierks A."/>
            <person name="Storesund J.E."/>
            <person name="Kallscheuer N."/>
            <person name="Luecker S."/>
            <person name="Lage O.M."/>
            <person name="Pohl T."/>
            <person name="Merkel B.J."/>
            <person name="Hornburger P."/>
            <person name="Mueller R.-W."/>
            <person name="Bruemmer F."/>
            <person name="Labrenz M."/>
            <person name="Spormann A.M."/>
            <person name="Op den Camp H."/>
            <person name="Overmann J."/>
            <person name="Amann R."/>
            <person name="Jetten M.S.M."/>
            <person name="Mascher T."/>
            <person name="Medema M.H."/>
            <person name="Devos D.P."/>
            <person name="Kaster A.-K."/>
            <person name="Ovreas L."/>
            <person name="Rohde M."/>
            <person name="Galperin M.Y."/>
            <person name="Jogler C."/>
        </authorList>
    </citation>
    <scope>NUCLEOTIDE SEQUENCE [LARGE SCALE GENOMIC DNA]</scope>
    <source>
        <strain evidence="13 14">ETA_A1</strain>
    </source>
</reference>
<dbReference type="InterPro" id="IPR036890">
    <property type="entry name" value="HATPase_C_sf"/>
</dbReference>
<dbReference type="CDD" id="cd00130">
    <property type="entry name" value="PAS"/>
    <property type="match status" value="2"/>
</dbReference>
<dbReference type="SUPFAM" id="SSF55874">
    <property type="entry name" value="ATPase domain of HSP90 chaperone/DNA topoisomerase II/histidine kinase"/>
    <property type="match status" value="1"/>
</dbReference>
<dbReference type="InterPro" id="IPR004358">
    <property type="entry name" value="Sig_transdc_His_kin-like_C"/>
</dbReference>
<dbReference type="PROSITE" id="PS50112">
    <property type="entry name" value="PAS"/>
    <property type="match status" value="2"/>
</dbReference>
<dbReference type="NCBIfam" id="TIGR00229">
    <property type="entry name" value="sensory_box"/>
    <property type="match status" value="2"/>
</dbReference>
<dbReference type="GO" id="GO:0005524">
    <property type="term" value="F:ATP binding"/>
    <property type="evidence" value="ECO:0007669"/>
    <property type="project" value="UniProtKB-KW"/>
</dbReference>
<feature type="domain" description="PAC" evidence="12">
    <location>
        <begin position="253"/>
        <end position="305"/>
    </location>
</feature>
<dbReference type="KEGG" id="uli:ETAA1_06070"/>
<proteinExistence type="predicted"/>
<keyword evidence="5" id="KW-0547">Nucleotide-binding</keyword>
<dbReference type="InterPro" id="IPR003594">
    <property type="entry name" value="HATPase_dom"/>
</dbReference>
<dbReference type="InterPro" id="IPR013767">
    <property type="entry name" value="PAS_fold"/>
</dbReference>
<evidence type="ECO:0000256" key="3">
    <source>
        <dbReference type="ARBA" id="ARBA00022553"/>
    </source>
</evidence>
<dbReference type="GO" id="GO:0006355">
    <property type="term" value="P:regulation of DNA-templated transcription"/>
    <property type="evidence" value="ECO:0007669"/>
    <property type="project" value="InterPro"/>
</dbReference>
<dbReference type="SMART" id="SM00086">
    <property type="entry name" value="PAC"/>
    <property type="match status" value="2"/>
</dbReference>
<evidence type="ECO:0000256" key="9">
    <source>
        <dbReference type="SAM" id="MobiDB-lite"/>
    </source>
</evidence>
<evidence type="ECO:0000256" key="7">
    <source>
        <dbReference type="ARBA" id="ARBA00022840"/>
    </source>
</evidence>
<dbReference type="InterPro" id="IPR000014">
    <property type="entry name" value="PAS"/>
</dbReference>
<dbReference type="SUPFAM" id="SSF47384">
    <property type="entry name" value="Homodimeric domain of signal transducing histidine kinase"/>
    <property type="match status" value="1"/>
</dbReference>
<keyword evidence="3" id="KW-0597">Phosphoprotein</keyword>
<dbReference type="PANTHER" id="PTHR43065">
    <property type="entry name" value="SENSOR HISTIDINE KINASE"/>
    <property type="match status" value="1"/>
</dbReference>
<sequence>MGTVHAPTGRRDEVGRRGASRRPSGAAVLARIPADQLAGLLDISGDGIVTVDARQVVVAFNRGAANLFGYDPAEILGRPLDLLIPARFLAAHAGQVAGFGRAPEPARHMGERQEVFGVRKDGTEFPAEVSISKFGAGDRALFTAIVRDVTERKRYEAAARELDDLRTRTRVADAEAAARHSEALFRRIVETAHEGIWQLDPDARVVFVNDRMADLLGYRPDEVRGRQKWDFLFDEDRAAGRALFERRRAGVSEQADVRFRRRDGGEVWTLMSARPLTDAAGRFDGALDMFTDLTERRRAEDALRARTEELRATTQQLWQAAKLAGVGELAASIAHELNNPLATVSLRVERLLARTPADDPRRRQLEVIEQEIERMAGLVGNLLQFSRAGRDQVSTVDVPDEVVKTVDLVGHHLRKRQIRVEPEFAAGVPHIHADRQQLRQVFLNLFTNAADAMPAGGRLAPRVRPGRLPPDRPAVVVEVMDTGTGIPPELLGRVCEPFFTTKDEGKGTGLGLAICRRIVQQHHGTLEVESRPGQGTTVRLTLPVRPDTNVAGLHAE</sequence>
<dbReference type="Pfam" id="PF00989">
    <property type="entry name" value="PAS"/>
    <property type="match status" value="1"/>
</dbReference>
<dbReference type="Pfam" id="PF02518">
    <property type="entry name" value="HATPase_c"/>
    <property type="match status" value="1"/>
</dbReference>
<keyword evidence="4 13" id="KW-0808">Transferase</keyword>
<dbReference type="SUPFAM" id="SSF55785">
    <property type="entry name" value="PYP-like sensor domain (PAS domain)"/>
    <property type="match status" value="2"/>
</dbReference>
<dbReference type="AlphaFoldDB" id="A0A517XMH8"/>
<dbReference type="PROSITE" id="PS50113">
    <property type="entry name" value="PAC"/>
    <property type="match status" value="2"/>
</dbReference>
<name>A0A517XMH8_9BACT</name>
<dbReference type="InterPro" id="IPR005467">
    <property type="entry name" value="His_kinase_dom"/>
</dbReference>
<dbReference type="Gene3D" id="3.30.565.10">
    <property type="entry name" value="Histidine kinase-like ATPase, C-terminal domain"/>
    <property type="match status" value="1"/>
</dbReference>
<dbReference type="Pfam" id="PF00512">
    <property type="entry name" value="HisKA"/>
    <property type="match status" value="1"/>
</dbReference>
<evidence type="ECO:0000313" key="13">
    <source>
        <dbReference type="EMBL" id="QDU18714.1"/>
    </source>
</evidence>
<organism evidence="13 14">
    <name type="scientific">Urbifossiella limnaea</name>
    <dbReference type="NCBI Taxonomy" id="2528023"/>
    <lineage>
        <taxon>Bacteria</taxon>
        <taxon>Pseudomonadati</taxon>
        <taxon>Planctomycetota</taxon>
        <taxon>Planctomycetia</taxon>
        <taxon>Gemmatales</taxon>
        <taxon>Gemmataceae</taxon>
        <taxon>Urbifossiella</taxon>
    </lineage>
</organism>
<keyword evidence="6 13" id="KW-0418">Kinase</keyword>
<feature type="domain" description="PAC" evidence="12">
    <location>
        <begin position="111"/>
        <end position="161"/>
    </location>
</feature>
<dbReference type="InterPro" id="IPR003661">
    <property type="entry name" value="HisK_dim/P_dom"/>
</dbReference>
<feature type="domain" description="PAS" evidence="11">
    <location>
        <begin position="181"/>
        <end position="246"/>
    </location>
</feature>
<dbReference type="SMART" id="SM00387">
    <property type="entry name" value="HATPase_c"/>
    <property type="match status" value="1"/>
</dbReference>
<dbReference type="Gene3D" id="3.30.450.20">
    <property type="entry name" value="PAS domain"/>
    <property type="match status" value="2"/>
</dbReference>
<keyword evidence="7" id="KW-0067">ATP-binding</keyword>
<dbReference type="SMART" id="SM00388">
    <property type="entry name" value="HisKA"/>
    <property type="match status" value="1"/>
</dbReference>
<dbReference type="Gene3D" id="1.10.287.130">
    <property type="match status" value="1"/>
</dbReference>
<comment type="catalytic activity">
    <reaction evidence="1">
        <text>ATP + protein L-histidine = ADP + protein N-phospho-L-histidine.</text>
        <dbReference type="EC" id="2.7.13.3"/>
    </reaction>
</comment>
<dbReference type="OrthoDB" id="236031at2"/>
<keyword evidence="14" id="KW-1185">Reference proteome</keyword>